<reference evidence="1 2" key="1">
    <citation type="journal article" date="2024" name="Nat. Commun.">
        <title>Phylogenomics reveals the evolutionary origins of lichenization in chlorophyte algae.</title>
        <authorList>
            <person name="Puginier C."/>
            <person name="Libourel C."/>
            <person name="Otte J."/>
            <person name="Skaloud P."/>
            <person name="Haon M."/>
            <person name="Grisel S."/>
            <person name="Petersen M."/>
            <person name="Berrin J.G."/>
            <person name="Delaux P.M."/>
            <person name="Dal Grande F."/>
            <person name="Keller J."/>
        </authorList>
    </citation>
    <scope>NUCLEOTIDE SEQUENCE [LARGE SCALE GENOMIC DNA]</scope>
    <source>
        <strain evidence="1 2">SAG 2145</strain>
    </source>
</reference>
<proteinExistence type="predicted"/>
<accession>A0AAW1RUZ9</accession>
<keyword evidence="2" id="KW-1185">Reference proteome</keyword>
<gene>
    <name evidence="1" type="ORF">WJX74_001335</name>
</gene>
<dbReference type="PANTHER" id="PTHR43431">
    <property type="entry name" value="OXIDOREDUCTASE, SHORT CHAIN DEHYDROGENASE/REDUCTASE FAMILY (AFU_ORTHOLOGUE AFUA_5G14000)"/>
    <property type="match status" value="1"/>
</dbReference>
<dbReference type="Gene3D" id="3.40.50.720">
    <property type="entry name" value="NAD(P)-binding Rossmann-like Domain"/>
    <property type="match status" value="1"/>
</dbReference>
<organism evidence="1 2">
    <name type="scientific">Apatococcus lobatus</name>
    <dbReference type="NCBI Taxonomy" id="904363"/>
    <lineage>
        <taxon>Eukaryota</taxon>
        <taxon>Viridiplantae</taxon>
        <taxon>Chlorophyta</taxon>
        <taxon>core chlorophytes</taxon>
        <taxon>Trebouxiophyceae</taxon>
        <taxon>Chlorellales</taxon>
        <taxon>Chlorellaceae</taxon>
        <taxon>Apatococcus</taxon>
    </lineage>
</organism>
<dbReference type="InterPro" id="IPR036291">
    <property type="entry name" value="NAD(P)-bd_dom_sf"/>
</dbReference>
<sequence length="243" mass="26140">MSGLQKVAVVVGVGPGTGAAVARRFAREGFKTALLSRRLESLTPVQQEIQKAGGQAISVPCDCAKLEDIASAFERIRAELGTPSVLVYNAGPAGMSWPPPGILDIEPGAWQKSLDTGVSGGLYCAQQVLPKMVEAGQGTIIFTGATAALRGSKKFALLSVPKFALRGLSQTIAREFQPQGIHCCHVIVDGIIEAPRTKAMLPDRPSDEMLSADSIADVYWSLHMQHRSTWTQEIDIRPFTEKW</sequence>
<protein>
    <submittedName>
        <fullName evidence="1">Uncharacterized protein</fullName>
    </submittedName>
</protein>
<dbReference type="EMBL" id="JALJOS010000006">
    <property type="protein sequence ID" value="KAK9837612.1"/>
    <property type="molecule type" value="Genomic_DNA"/>
</dbReference>
<dbReference type="SUPFAM" id="SSF51735">
    <property type="entry name" value="NAD(P)-binding Rossmann-fold domains"/>
    <property type="match status" value="1"/>
</dbReference>
<dbReference type="PANTHER" id="PTHR43431:SF1">
    <property type="entry name" value="OS08G0476300 PROTEIN"/>
    <property type="match status" value="1"/>
</dbReference>
<dbReference type="Proteomes" id="UP001438707">
    <property type="component" value="Unassembled WGS sequence"/>
</dbReference>
<comment type="caution">
    <text evidence="1">The sequence shown here is derived from an EMBL/GenBank/DDBJ whole genome shotgun (WGS) entry which is preliminary data.</text>
</comment>
<dbReference type="Pfam" id="PF00106">
    <property type="entry name" value="adh_short"/>
    <property type="match status" value="1"/>
</dbReference>
<evidence type="ECO:0000313" key="2">
    <source>
        <dbReference type="Proteomes" id="UP001438707"/>
    </source>
</evidence>
<evidence type="ECO:0000313" key="1">
    <source>
        <dbReference type="EMBL" id="KAK9837612.1"/>
    </source>
</evidence>
<dbReference type="AlphaFoldDB" id="A0AAW1RUZ9"/>
<name>A0AAW1RUZ9_9CHLO</name>
<dbReference type="PRINTS" id="PR00081">
    <property type="entry name" value="GDHRDH"/>
</dbReference>
<dbReference type="InterPro" id="IPR002347">
    <property type="entry name" value="SDR_fam"/>
</dbReference>